<dbReference type="PANTHER" id="PTHR46890:SF50">
    <property type="entry name" value="RNA-DIRECTED DNA POLYMERASE, EUKARYOTA, REVERSE TRANSCRIPTASE ZINC-BINDING DOMAIN PROTEIN-RELATED"/>
    <property type="match status" value="1"/>
</dbReference>
<sequence length="157" mass="17879">MHIGGTARHREEDIATHLVAHFSWAFRRSRRWFPKWNDEALPHLSEEQRNSLSCPFQEEEIRHVIFSAEGDKAPGPDGFTFRFFQTFWTLVKADILQVFMELQSGRPGFGRLNASLLTLIPKVGGVGLSKVLATRMKKVSTDLIEEAQTAFIPGRNL</sequence>
<accession>A0AAV9BZT9</accession>
<evidence type="ECO:0000313" key="1">
    <source>
        <dbReference type="EMBL" id="KAK1282110.1"/>
    </source>
</evidence>
<dbReference type="PANTHER" id="PTHR46890">
    <property type="entry name" value="NON-LTR RETROLELEMENT REVERSE TRANSCRIPTASE-LIKE PROTEIN-RELATED"/>
    <property type="match status" value="1"/>
</dbReference>
<protein>
    <submittedName>
        <fullName evidence="1">Uncharacterized protein</fullName>
    </submittedName>
</protein>
<proteinExistence type="predicted"/>
<gene>
    <name evidence="1" type="ORF">QJS10_CPB22g00394</name>
</gene>
<keyword evidence="2" id="KW-1185">Reference proteome</keyword>
<dbReference type="Proteomes" id="UP001180020">
    <property type="component" value="Unassembled WGS sequence"/>
</dbReference>
<dbReference type="InterPro" id="IPR052343">
    <property type="entry name" value="Retrotransposon-Effector_Assoc"/>
</dbReference>
<name>A0AAV9BZT9_ACOCL</name>
<organism evidence="1 2">
    <name type="scientific">Acorus calamus</name>
    <name type="common">Sweet flag</name>
    <dbReference type="NCBI Taxonomy" id="4465"/>
    <lineage>
        <taxon>Eukaryota</taxon>
        <taxon>Viridiplantae</taxon>
        <taxon>Streptophyta</taxon>
        <taxon>Embryophyta</taxon>
        <taxon>Tracheophyta</taxon>
        <taxon>Spermatophyta</taxon>
        <taxon>Magnoliopsida</taxon>
        <taxon>Liliopsida</taxon>
        <taxon>Acoraceae</taxon>
        <taxon>Acorus</taxon>
    </lineage>
</organism>
<reference evidence="1" key="1">
    <citation type="journal article" date="2023" name="Nat. Commun.">
        <title>Diploid and tetraploid genomes of Acorus and the evolution of monocots.</title>
        <authorList>
            <person name="Ma L."/>
            <person name="Liu K.W."/>
            <person name="Li Z."/>
            <person name="Hsiao Y.Y."/>
            <person name="Qi Y."/>
            <person name="Fu T."/>
            <person name="Tang G.D."/>
            <person name="Zhang D."/>
            <person name="Sun W.H."/>
            <person name="Liu D.K."/>
            <person name="Li Y."/>
            <person name="Chen G.Z."/>
            <person name="Liu X.D."/>
            <person name="Liao X.Y."/>
            <person name="Jiang Y.T."/>
            <person name="Yu X."/>
            <person name="Hao Y."/>
            <person name="Huang J."/>
            <person name="Zhao X.W."/>
            <person name="Ke S."/>
            <person name="Chen Y.Y."/>
            <person name="Wu W.L."/>
            <person name="Hsu J.L."/>
            <person name="Lin Y.F."/>
            <person name="Huang M.D."/>
            <person name="Li C.Y."/>
            <person name="Huang L."/>
            <person name="Wang Z.W."/>
            <person name="Zhao X."/>
            <person name="Zhong W.Y."/>
            <person name="Peng D.H."/>
            <person name="Ahmad S."/>
            <person name="Lan S."/>
            <person name="Zhang J.S."/>
            <person name="Tsai W.C."/>
            <person name="Van de Peer Y."/>
            <person name="Liu Z.J."/>
        </authorList>
    </citation>
    <scope>NUCLEOTIDE SEQUENCE</scope>
    <source>
        <strain evidence="1">CP</strain>
    </source>
</reference>
<reference evidence="1" key="2">
    <citation type="submission" date="2023-06" db="EMBL/GenBank/DDBJ databases">
        <authorList>
            <person name="Ma L."/>
            <person name="Liu K.-W."/>
            <person name="Li Z."/>
            <person name="Hsiao Y.-Y."/>
            <person name="Qi Y."/>
            <person name="Fu T."/>
            <person name="Tang G."/>
            <person name="Zhang D."/>
            <person name="Sun W.-H."/>
            <person name="Liu D.-K."/>
            <person name="Li Y."/>
            <person name="Chen G.-Z."/>
            <person name="Liu X.-D."/>
            <person name="Liao X.-Y."/>
            <person name="Jiang Y.-T."/>
            <person name="Yu X."/>
            <person name="Hao Y."/>
            <person name="Huang J."/>
            <person name="Zhao X.-W."/>
            <person name="Ke S."/>
            <person name="Chen Y.-Y."/>
            <person name="Wu W.-L."/>
            <person name="Hsu J.-L."/>
            <person name="Lin Y.-F."/>
            <person name="Huang M.-D."/>
            <person name="Li C.-Y."/>
            <person name="Huang L."/>
            <person name="Wang Z.-W."/>
            <person name="Zhao X."/>
            <person name="Zhong W.-Y."/>
            <person name="Peng D.-H."/>
            <person name="Ahmad S."/>
            <person name="Lan S."/>
            <person name="Zhang J.-S."/>
            <person name="Tsai W.-C."/>
            <person name="Van De Peer Y."/>
            <person name="Liu Z.-J."/>
        </authorList>
    </citation>
    <scope>NUCLEOTIDE SEQUENCE</scope>
    <source>
        <strain evidence="1">CP</strain>
        <tissue evidence="1">Leaves</tissue>
    </source>
</reference>
<comment type="caution">
    <text evidence="1">The sequence shown here is derived from an EMBL/GenBank/DDBJ whole genome shotgun (WGS) entry which is preliminary data.</text>
</comment>
<dbReference type="AlphaFoldDB" id="A0AAV9BZT9"/>
<dbReference type="EMBL" id="JAUJYO010000022">
    <property type="protein sequence ID" value="KAK1282110.1"/>
    <property type="molecule type" value="Genomic_DNA"/>
</dbReference>
<evidence type="ECO:0000313" key="2">
    <source>
        <dbReference type="Proteomes" id="UP001180020"/>
    </source>
</evidence>